<reference evidence="2 3" key="1">
    <citation type="submission" date="2019-02" db="EMBL/GenBank/DDBJ databases">
        <authorList>
            <person name="Li S.-H."/>
        </authorList>
    </citation>
    <scope>NUCLEOTIDE SEQUENCE [LARGE SCALE GENOMIC DNA]</scope>
    <source>
        <strain evidence="2 3">IMCC14385</strain>
    </source>
</reference>
<dbReference type="Proteomes" id="UP000326287">
    <property type="component" value="Chromosome"/>
</dbReference>
<feature type="signal peptide" evidence="1">
    <location>
        <begin position="1"/>
        <end position="23"/>
    </location>
</feature>
<dbReference type="InterPro" id="IPR022028">
    <property type="entry name" value="DUF3604"/>
</dbReference>
<dbReference type="KEGG" id="halc:EY643_15050"/>
<proteinExistence type="predicted"/>
<organism evidence="2 3">
    <name type="scientific">Halioglobus maricola</name>
    <dbReference type="NCBI Taxonomy" id="2601894"/>
    <lineage>
        <taxon>Bacteria</taxon>
        <taxon>Pseudomonadati</taxon>
        <taxon>Pseudomonadota</taxon>
        <taxon>Gammaproteobacteria</taxon>
        <taxon>Cellvibrionales</taxon>
        <taxon>Halieaceae</taxon>
        <taxon>Halioglobus</taxon>
    </lineage>
</organism>
<protein>
    <submittedName>
        <fullName evidence="2">DUF3604 domain-containing protein</fullName>
    </submittedName>
</protein>
<name>A0A5P9NM23_9GAMM</name>
<evidence type="ECO:0000313" key="3">
    <source>
        <dbReference type="Proteomes" id="UP000326287"/>
    </source>
</evidence>
<dbReference type="AlphaFoldDB" id="A0A5P9NM23"/>
<dbReference type="Pfam" id="PF12228">
    <property type="entry name" value="DUF3604"/>
    <property type="match status" value="1"/>
</dbReference>
<dbReference type="EMBL" id="CP036422">
    <property type="protein sequence ID" value="QFU76861.1"/>
    <property type="molecule type" value="Genomic_DNA"/>
</dbReference>
<feature type="chain" id="PRO_5024987082" evidence="1">
    <location>
        <begin position="24"/>
        <end position="603"/>
    </location>
</feature>
<sequence>MVNLKKMSLGIALALVPLTSVTATDIEQNPERNLYFGETHMHTAYSLDAYIGGTRQTPSDAYRAARGESVIVNGLPHKIRRPLDFAAVTDHAEYIGEMYSALNADAPGHDNPLIQQLRQLEDIEEREQWFFKYVISNNRGAKPSHPEFYAGEETTRSAWKLAIDAAESHNRPGEFTTFIAYEWSAAPEGGNLHRNILFRGDKAPDLPMSYIDINREEGLWDWLARLEQAGIRGMAIPHNSNASKGMMFPDNNSSGEPLDSAYAEKRAAYERAIEMLQVKGNSEVHRKFWAADEFADFENADSIQNASGRTFAKGYFVRSGVTKGLALEQSLGTNPFKLGFVGGTDNHNGMMSDVDEDNFVGAHGPEDGTVKARREGSVTGWINSRELSIGSITGVWAPSNTRPALWDAIYNRETFATSGPRIGLRFFGSWKFDEDLHTKGDAIKRAYKKGVPMGGDLEAPARGRAPRFLVMASKDALGANLDRVQVVKGWIDASGGLQDKVFDVAWSDDRERGSDGKLAAVGNTVDLNTATYRNTIGATELATVWQDPEFDPEVPALYYVRVLEIPTPRWTTYDAVRAGLPLLDDVPATIQERAWSSPIWYRP</sequence>
<dbReference type="OrthoDB" id="543560at2"/>
<keyword evidence="1" id="KW-0732">Signal</keyword>
<gene>
    <name evidence="2" type="ORF">EY643_15050</name>
</gene>
<evidence type="ECO:0000256" key="1">
    <source>
        <dbReference type="SAM" id="SignalP"/>
    </source>
</evidence>
<evidence type="ECO:0000313" key="2">
    <source>
        <dbReference type="EMBL" id="QFU76861.1"/>
    </source>
</evidence>
<dbReference type="RefSeq" id="WP_153240003.1">
    <property type="nucleotide sequence ID" value="NZ_CP036422.1"/>
</dbReference>
<keyword evidence="3" id="KW-1185">Reference proteome</keyword>
<dbReference type="Gene3D" id="3.20.20.140">
    <property type="entry name" value="Metal-dependent hydrolases"/>
    <property type="match status" value="1"/>
</dbReference>
<accession>A0A5P9NM23</accession>